<dbReference type="EMBL" id="KQ474073">
    <property type="protein sequence ID" value="KPV78285.1"/>
    <property type="molecule type" value="Genomic_DNA"/>
</dbReference>
<dbReference type="SUPFAM" id="SSF57184">
    <property type="entry name" value="Growth factor receptor domain"/>
    <property type="match status" value="1"/>
</dbReference>
<evidence type="ECO:0000259" key="4">
    <source>
        <dbReference type="PROSITE" id="PS51212"/>
    </source>
</evidence>
<name>A0A194SCW5_RHOGW</name>
<dbReference type="GeneID" id="28975935"/>
<evidence type="ECO:0000256" key="2">
    <source>
        <dbReference type="SAM" id="MobiDB-lite"/>
    </source>
</evidence>
<dbReference type="OrthoDB" id="5985073at2759"/>
<evidence type="ECO:0000313" key="5">
    <source>
        <dbReference type="EMBL" id="KPV78285.1"/>
    </source>
</evidence>
<keyword evidence="6" id="KW-1185">Reference proteome</keyword>
<sequence>MRPTELLAALAALSPLFLSASASSPTAHESFSPVRLERRISPVGTVAVSSCGLSKSKHQLYLNPLKGTCVAHCPFGHYGTKTCIKCSSAFNSAVKTCDKDGAKSCNTSKNGVPFVLQDRQCVCPLGTTLSAGSCNTVPVVVPGQTTTTTTAATTTTTSHTCTATSTGATSPAPSPTTPPAHDGSTSSSSSDAETITVTLDDGDTITGTTPDTPTPVEEPSTPTADSSSSTSSSSSSTTITTTTTSMTTSSSAAAAPTPTVRLVPGWSYQGCWRDLAFDGHVLPNDLTSKAAFTPGSCLAACATAGYAICGLEYKGECWGAPGVPRWTEPVDHCNLACKNDPTAICGGSAALTAYVSESIPWVEPVSNEQLASYGDYTYQGCYADLVVNRQRVLPRQHTNAEGRVESCLDFCASKGASYCGLEYYGECFYALAGESLSVASTPVDESLCRFSCRGAPSEDCGGKASLSLWKMADRAPPVATVTD</sequence>
<dbReference type="PROSITE" id="PS51212">
    <property type="entry name" value="WSC"/>
    <property type="match status" value="2"/>
</dbReference>
<evidence type="ECO:0000256" key="3">
    <source>
        <dbReference type="SAM" id="SignalP"/>
    </source>
</evidence>
<feature type="domain" description="WSC" evidence="4">
    <location>
        <begin position="265"/>
        <end position="357"/>
    </location>
</feature>
<feature type="domain" description="WSC" evidence="4">
    <location>
        <begin position="375"/>
        <end position="472"/>
    </location>
</feature>
<reference evidence="5 6" key="1">
    <citation type="journal article" date="2015" name="Front. Microbiol.">
        <title>Genome sequence of the plant growth promoting endophytic yeast Rhodotorula graminis WP1.</title>
        <authorList>
            <person name="Firrincieli A."/>
            <person name="Otillar R."/>
            <person name="Salamov A."/>
            <person name="Schmutz J."/>
            <person name="Khan Z."/>
            <person name="Redman R.S."/>
            <person name="Fleck N.D."/>
            <person name="Lindquist E."/>
            <person name="Grigoriev I.V."/>
            <person name="Doty S.L."/>
        </authorList>
    </citation>
    <scope>NUCLEOTIDE SEQUENCE [LARGE SCALE GENOMIC DNA]</scope>
    <source>
        <strain evidence="5 6">WP1</strain>
    </source>
</reference>
<feature type="compositionally biased region" description="Low complexity" evidence="2">
    <location>
        <begin position="184"/>
        <end position="255"/>
    </location>
</feature>
<keyword evidence="3" id="KW-0732">Signal</keyword>
<dbReference type="AlphaFoldDB" id="A0A194SCW5"/>
<dbReference type="PANTHER" id="PTHR45964:SF5">
    <property type="entry name" value="WSCD FAMILY MEMBER CG9164"/>
    <property type="match status" value="1"/>
</dbReference>
<accession>A0A194SCW5</accession>
<dbReference type="InterPro" id="IPR002889">
    <property type="entry name" value="WSC_carb-bd"/>
</dbReference>
<dbReference type="STRING" id="578459.A0A194SCW5"/>
<organism evidence="5 6">
    <name type="scientific">Rhodotorula graminis (strain WP1)</name>
    <dbReference type="NCBI Taxonomy" id="578459"/>
    <lineage>
        <taxon>Eukaryota</taxon>
        <taxon>Fungi</taxon>
        <taxon>Dikarya</taxon>
        <taxon>Basidiomycota</taxon>
        <taxon>Pucciniomycotina</taxon>
        <taxon>Microbotryomycetes</taxon>
        <taxon>Sporidiobolales</taxon>
        <taxon>Sporidiobolaceae</taxon>
        <taxon>Rhodotorula</taxon>
    </lineage>
</organism>
<dbReference type="Pfam" id="PF01822">
    <property type="entry name" value="WSC"/>
    <property type="match status" value="2"/>
</dbReference>
<dbReference type="OMA" id="NCAGNSH"/>
<feature type="chain" id="PRO_5008265605" description="WSC domain-containing protein" evidence="3">
    <location>
        <begin position="23"/>
        <end position="483"/>
    </location>
</feature>
<dbReference type="InterPro" id="IPR009030">
    <property type="entry name" value="Growth_fac_rcpt_cys_sf"/>
</dbReference>
<dbReference type="RefSeq" id="XP_018274334.1">
    <property type="nucleotide sequence ID" value="XM_018415487.1"/>
</dbReference>
<dbReference type="InterPro" id="IPR051589">
    <property type="entry name" value="Sialate-O-sulfotransferase"/>
</dbReference>
<dbReference type="PANTHER" id="PTHR45964">
    <property type="entry name" value="WSCD FAMILY MEMBER CG9164"/>
    <property type="match status" value="1"/>
</dbReference>
<keyword evidence="1" id="KW-0677">Repeat</keyword>
<dbReference type="Proteomes" id="UP000053890">
    <property type="component" value="Unassembled WGS sequence"/>
</dbReference>
<evidence type="ECO:0000313" key="6">
    <source>
        <dbReference type="Proteomes" id="UP000053890"/>
    </source>
</evidence>
<feature type="signal peptide" evidence="3">
    <location>
        <begin position="1"/>
        <end position="22"/>
    </location>
</feature>
<feature type="compositionally biased region" description="Low complexity" evidence="2">
    <location>
        <begin position="160"/>
        <end position="171"/>
    </location>
</feature>
<gene>
    <name evidence="5" type="ORF">RHOBADRAFT_50767</name>
</gene>
<evidence type="ECO:0000256" key="1">
    <source>
        <dbReference type="ARBA" id="ARBA00022737"/>
    </source>
</evidence>
<proteinExistence type="predicted"/>
<protein>
    <recommendedName>
        <fullName evidence="4">WSC domain-containing protein</fullName>
    </recommendedName>
</protein>
<feature type="region of interest" description="Disordered" evidence="2">
    <location>
        <begin position="160"/>
        <end position="255"/>
    </location>
</feature>
<dbReference type="SMART" id="SM00321">
    <property type="entry name" value="WSC"/>
    <property type="match status" value="2"/>
</dbReference>